<comment type="pathway">
    <text evidence="2">Cofactor biosynthesis; ubiquinone biosynthesis.</text>
</comment>
<evidence type="ECO:0000256" key="5">
    <source>
        <dbReference type="ARBA" id="ARBA00022827"/>
    </source>
</evidence>
<organism evidence="9 10">
    <name type="scientific">Methylotenera mobilis (strain JLW8 / ATCC BAA-1282 / DSM 17540)</name>
    <dbReference type="NCBI Taxonomy" id="583345"/>
    <lineage>
        <taxon>Bacteria</taxon>
        <taxon>Pseudomonadati</taxon>
        <taxon>Pseudomonadota</taxon>
        <taxon>Betaproteobacteria</taxon>
        <taxon>Nitrosomonadales</taxon>
        <taxon>Methylophilaceae</taxon>
        <taxon>Methylotenera</taxon>
    </lineage>
</organism>
<keyword evidence="9" id="KW-0830">Ubiquinone</keyword>
<evidence type="ECO:0000256" key="2">
    <source>
        <dbReference type="ARBA" id="ARBA00004749"/>
    </source>
</evidence>
<dbReference type="Gene3D" id="3.50.50.60">
    <property type="entry name" value="FAD/NAD(P)-binding domain"/>
    <property type="match status" value="2"/>
</dbReference>
<keyword evidence="6" id="KW-0560">Oxidoreductase</keyword>
<dbReference type="AlphaFoldDB" id="C6WYQ9"/>
<gene>
    <name evidence="9" type="ordered locus">Mmol_0124</name>
</gene>
<dbReference type="PANTHER" id="PTHR43876:SF25">
    <property type="entry name" value="MONOOXYGENASE NMA2164"/>
    <property type="match status" value="1"/>
</dbReference>
<dbReference type="RefSeq" id="WP_012777491.1">
    <property type="nucleotide sequence ID" value="NC_012968.1"/>
</dbReference>
<accession>C6WYQ9</accession>
<keyword evidence="7" id="KW-0503">Monooxygenase</keyword>
<dbReference type="GO" id="GO:0004497">
    <property type="term" value="F:monooxygenase activity"/>
    <property type="evidence" value="ECO:0007669"/>
    <property type="project" value="UniProtKB-KW"/>
</dbReference>
<dbReference type="KEGG" id="mmb:Mmol_0124"/>
<comment type="cofactor">
    <cofactor evidence="1">
        <name>FAD</name>
        <dbReference type="ChEBI" id="CHEBI:57692"/>
    </cofactor>
</comment>
<dbReference type="GO" id="GO:0006744">
    <property type="term" value="P:ubiquinone biosynthetic process"/>
    <property type="evidence" value="ECO:0007669"/>
    <property type="project" value="UniProtKB-UniPathway"/>
</dbReference>
<dbReference type="InterPro" id="IPR036188">
    <property type="entry name" value="FAD/NAD-bd_sf"/>
</dbReference>
<evidence type="ECO:0000256" key="6">
    <source>
        <dbReference type="ARBA" id="ARBA00023002"/>
    </source>
</evidence>
<evidence type="ECO:0000256" key="4">
    <source>
        <dbReference type="ARBA" id="ARBA00022630"/>
    </source>
</evidence>
<dbReference type="NCBIfam" id="TIGR01988">
    <property type="entry name" value="Ubi-OHases"/>
    <property type="match status" value="1"/>
</dbReference>
<reference evidence="10" key="1">
    <citation type="submission" date="2009-07" db="EMBL/GenBank/DDBJ databases">
        <title>Complete sequence of Methylotenera mobilis JLW8.</title>
        <authorList>
            <consortium name="US DOE Joint Genome Institute"/>
            <person name="Lucas S."/>
            <person name="Copeland A."/>
            <person name="Lapidus A."/>
            <person name="Glavina del Rio T."/>
            <person name="Tice H."/>
            <person name="Bruce D."/>
            <person name="Goodwin L."/>
            <person name="Pitluck S."/>
            <person name="LaButti K.M."/>
            <person name="Clum A."/>
            <person name="Larimer F."/>
            <person name="Land M."/>
            <person name="Hauser L."/>
            <person name="Kyrpides N."/>
            <person name="Mikhailova N."/>
            <person name="Kayluzhnaya M."/>
            <person name="Chistoserdova L."/>
        </authorList>
    </citation>
    <scope>NUCLEOTIDE SEQUENCE [LARGE SCALE GENOMIC DNA]</scope>
    <source>
        <strain evidence="10">JLW8 / ATCC BAA-1282 / DSM 17540</strain>
    </source>
</reference>
<dbReference type="Pfam" id="PF01494">
    <property type="entry name" value="FAD_binding_3"/>
    <property type="match status" value="1"/>
</dbReference>
<evidence type="ECO:0000259" key="8">
    <source>
        <dbReference type="Pfam" id="PF01494"/>
    </source>
</evidence>
<sequence>MMNFDIAIIGAGPAGLCFAQAVAGSGLRIAVLERQPESKLAEPAFDGREIALTHHSAHIMQSLGLWRRIDTNAISLLRDAQVLNGPSLYAMHIEHDANKTASLGYLVANHLIRKAAYEAVKESQDVTLLTASDITAISTDHDGAYISLANGNKVQAQLLVAADSRFSETRRAMGIPATMHDFGKTMMVCVMEHNIPHHHVAWEWFDYGQTLALLPMNGSQSSVVITLPAVDIQRMMSLSETEFNEEMTVRFKHRLGSMKLASSRHAYPLVTAYASQLVSKRFALIGDAAVGMHPVTAHGFNFGLFGINALANEIKTAKSRGSNIAASALLERYQRKHRLKTRPLFLATHAIAKLYGNDTIPARLIRAASLRVGNRFSPFKRAVADMLTEANSK</sequence>
<dbReference type="GO" id="GO:0071949">
    <property type="term" value="F:FAD binding"/>
    <property type="evidence" value="ECO:0007669"/>
    <property type="project" value="InterPro"/>
</dbReference>
<dbReference type="Proteomes" id="UP000002742">
    <property type="component" value="Chromosome"/>
</dbReference>
<dbReference type="EMBL" id="CP001672">
    <property type="protein sequence ID" value="ACT47034.1"/>
    <property type="molecule type" value="Genomic_DNA"/>
</dbReference>
<evidence type="ECO:0000256" key="7">
    <source>
        <dbReference type="ARBA" id="ARBA00023033"/>
    </source>
</evidence>
<dbReference type="NCBIfam" id="NF006593">
    <property type="entry name" value="PRK09126.1"/>
    <property type="match status" value="1"/>
</dbReference>
<dbReference type="GO" id="GO:0016705">
    <property type="term" value="F:oxidoreductase activity, acting on paired donors, with incorporation or reduction of molecular oxygen"/>
    <property type="evidence" value="ECO:0007669"/>
    <property type="project" value="InterPro"/>
</dbReference>
<dbReference type="UniPathway" id="UPA00232"/>
<reference evidence="9 10" key="2">
    <citation type="journal article" date="2011" name="J. Bacteriol.">
        <title>Genomes of three methylotrophs from a single niche uncover genetic and metabolic divergence of Methylophilaceae.</title>
        <authorList>
            <person name="Lapidus A."/>
            <person name="Clum A."/>
            <person name="Labutti K."/>
            <person name="Kaluzhnaya M.G."/>
            <person name="Lim S."/>
            <person name="Beck D.A."/>
            <person name="Glavina Del Rio T."/>
            <person name="Nolan M."/>
            <person name="Mavromatis K."/>
            <person name="Huntemann M."/>
            <person name="Lucas S."/>
            <person name="Lidstrom M.E."/>
            <person name="Ivanova N."/>
            <person name="Chistoserdova L."/>
        </authorList>
    </citation>
    <scope>NUCLEOTIDE SEQUENCE [LARGE SCALE GENOMIC DNA]</scope>
    <source>
        <strain evidence="10">JLW8 / ATCC BAA-1282 / DSM 17540</strain>
    </source>
</reference>
<feature type="domain" description="FAD-binding" evidence="8">
    <location>
        <begin position="5"/>
        <end position="337"/>
    </location>
</feature>
<dbReference type="InterPro" id="IPR010971">
    <property type="entry name" value="UbiH/COQ6"/>
</dbReference>
<dbReference type="HOGENOM" id="CLU_009665_8_1_4"/>
<dbReference type="InterPro" id="IPR051205">
    <property type="entry name" value="UbiH/COQ6_monooxygenase"/>
</dbReference>
<keyword evidence="10" id="KW-1185">Reference proteome</keyword>
<proteinExistence type="inferred from homology"/>
<comment type="similarity">
    <text evidence="3">Belongs to the UbiH/COQ6 family.</text>
</comment>
<dbReference type="PRINTS" id="PR00420">
    <property type="entry name" value="RNGMNOXGNASE"/>
</dbReference>
<protein>
    <submittedName>
        <fullName evidence="9">Ubiquinone biosynthesis hydroxylase, UbiH/UbiF/VisC/COQ6 family</fullName>
    </submittedName>
</protein>
<keyword evidence="5" id="KW-0274">FAD</keyword>
<keyword evidence="4" id="KW-0285">Flavoprotein</keyword>
<dbReference type="PANTHER" id="PTHR43876">
    <property type="entry name" value="UBIQUINONE BIOSYNTHESIS MONOOXYGENASE COQ6, MITOCHONDRIAL"/>
    <property type="match status" value="1"/>
</dbReference>
<name>C6WYQ9_METML</name>
<evidence type="ECO:0000313" key="10">
    <source>
        <dbReference type="Proteomes" id="UP000002742"/>
    </source>
</evidence>
<evidence type="ECO:0000256" key="1">
    <source>
        <dbReference type="ARBA" id="ARBA00001974"/>
    </source>
</evidence>
<dbReference type="SUPFAM" id="SSF51905">
    <property type="entry name" value="FAD/NAD(P)-binding domain"/>
    <property type="match status" value="1"/>
</dbReference>
<evidence type="ECO:0000256" key="3">
    <source>
        <dbReference type="ARBA" id="ARBA00005349"/>
    </source>
</evidence>
<dbReference type="eggNOG" id="COG0654">
    <property type="taxonomic scope" value="Bacteria"/>
</dbReference>
<dbReference type="InterPro" id="IPR002938">
    <property type="entry name" value="FAD-bd"/>
</dbReference>
<evidence type="ECO:0000313" key="9">
    <source>
        <dbReference type="EMBL" id="ACT47034.1"/>
    </source>
</evidence>
<dbReference type="STRING" id="583345.Mmol_0124"/>